<feature type="chain" id="PRO_5047460299" description="Polysaccharide deacetylase" evidence="1">
    <location>
        <begin position="24"/>
        <end position="363"/>
    </location>
</feature>
<feature type="signal peptide" evidence="1">
    <location>
        <begin position="1"/>
        <end position="23"/>
    </location>
</feature>
<dbReference type="Proteomes" id="UP001595692">
    <property type="component" value="Unassembled WGS sequence"/>
</dbReference>
<protein>
    <recommendedName>
        <fullName evidence="4">Polysaccharide deacetylase</fullName>
    </recommendedName>
</protein>
<name>A0ABV8CKF2_9GAMM</name>
<dbReference type="SUPFAM" id="SSF88713">
    <property type="entry name" value="Glycoside hydrolase/deacetylase"/>
    <property type="match status" value="1"/>
</dbReference>
<dbReference type="PANTHER" id="PTHR10587">
    <property type="entry name" value="GLYCOSYL TRANSFERASE-RELATED"/>
    <property type="match status" value="1"/>
</dbReference>
<keyword evidence="3" id="KW-1185">Reference proteome</keyword>
<evidence type="ECO:0000313" key="2">
    <source>
        <dbReference type="EMBL" id="MFC3912661.1"/>
    </source>
</evidence>
<dbReference type="InterPro" id="IPR011330">
    <property type="entry name" value="Glyco_hydro/deAcase_b/a-brl"/>
</dbReference>
<sequence>MKLPWLLLLILLSPVLCYAPAQAALREAWPDSLASHPGFNAASRAEILSFGAELMTSELLPLEDLARQIGGDNADGLRLEQYRQLLWRRLLTAYRAASQECPRCAHPATVAEMRQLLLSPPVLPERYLVWQKLSREYHARYLQHLLRRALAVDIGGANESVMLTPDELTGFELMDGEFLLTFDGGPSVLSDNRRLVQMLNQSGQNAVFFLVGTLLQDRLHAGSLQNDAYADNCVATQGMLPQPLLVQADWSVSLAQGRWVLQSLTETTRLPWFRPPDGLRDLEISTRAPGRVILWNIESHDAAADASAERVTDEVMTQMLLWRRGVIRFHETQPWAATILPALFARLQTSPVRWVDCRTYADH</sequence>
<dbReference type="InterPro" id="IPR050248">
    <property type="entry name" value="Polysacc_deacetylase_ArnD"/>
</dbReference>
<dbReference type="PANTHER" id="PTHR10587:SF137">
    <property type="entry name" value="4-DEOXY-4-FORMAMIDO-L-ARABINOSE-PHOSPHOUNDECAPRENOL DEFORMYLASE ARND-RELATED"/>
    <property type="match status" value="1"/>
</dbReference>
<dbReference type="Gene3D" id="3.20.20.370">
    <property type="entry name" value="Glycoside hydrolase/deacetylase"/>
    <property type="match status" value="1"/>
</dbReference>
<evidence type="ECO:0000313" key="3">
    <source>
        <dbReference type="Proteomes" id="UP001595692"/>
    </source>
</evidence>
<dbReference type="EMBL" id="JBHSAF010000002">
    <property type="protein sequence ID" value="MFC3912661.1"/>
    <property type="molecule type" value="Genomic_DNA"/>
</dbReference>
<organism evidence="2 3">
    <name type="scientific">Pseudaeromonas sharmana</name>
    <dbReference type="NCBI Taxonomy" id="328412"/>
    <lineage>
        <taxon>Bacteria</taxon>
        <taxon>Pseudomonadati</taxon>
        <taxon>Pseudomonadota</taxon>
        <taxon>Gammaproteobacteria</taxon>
        <taxon>Aeromonadales</taxon>
        <taxon>Aeromonadaceae</taxon>
        <taxon>Pseudaeromonas</taxon>
    </lineage>
</organism>
<gene>
    <name evidence="2" type="ORF">ACFOSS_04135</name>
</gene>
<keyword evidence="1" id="KW-0732">Signal</keyword>
<proteinExistence type="predicted"/>
<accession>A0ABV8CKF2</accession>
<evidence type="ECO:0008006" key="4">
    <source>
        <dbReference type="Google" id="ProtNLM"/>
    </source>
</evidence>
<comment type="caution">
    <text evidence="2">The sequence shown here is derived from an EMBL/GenBank/DDBJ whole genome shotgun (WGS) entry which is preliminary data.</text>
</comment>
<reference evidence="3" key="1">
    <citation type="journal article" date="2019" name="Int. J. Syst. Evol. Microbiol.">
        <title>The Global Catalogue of Microorganisms (GCM) 10K type strain sequencing project: providing services to taxonomists for standard genome sequencing and annotation.</title>
        <authorList>
            <consortium name="The Broad Institute Genomics Platform"/>
            <consortium name="The Broad Institute Genome Sequencing Center for Infectious Disease"/>
            <person name="Wu L."/>
            <person name="Ma J."/>
        </authorList>
    </citation>
    <scope>NUCLEOTIDE SEQUENCE [LARGE SCALE GENOMIC DNA]</scope>
    <source>
        <strain evidence="3">CCUG 54939</strain>
    </source>
</reference>
<dbReference type="RefSeq" id="WP_377150798.1">
    <property type="nucleotide sequence ID" value="NZ_JBHSAF010000002.1"/>
</dbReference>
<evidence type="ECO:0000256" key="1">
    <source>
        <dbReference type="SAM" id="SignalP"/>
    </source>
</evidence>